<protein>
    <recommendedName>
        <fullName evidence="3">Nucleotidyl transferase AbiEii/AbiGii toxin family protein</fullName>
    </recommendedName>
</protein>
<accession>A0ABM8GW27</accession>
<dbReference type="Proteomes" id="UP001321486">
    <property type="component" value="Plasmid pNBRC108728a"/>
</dbReference>
<sequence>MVDMHFHKELARLNDLTAHFATLAHQTALNGLRIMLTEAFPEADKAVVEYVLVGGVWELHLRHVLRKDGTDFAIHPVETNGPIDAPYETTRIGESLPESGLKAVGHDHVHAMPNKDGRRLYVLTELFVIDMRSRGSIGGYEEIKGLARDLAMEDAEQLVEELTEVHGWLGTLGTRSLALDKFNQEAVASGFVERDVLPDRDWAKVREYLTSQRFLDESRDAILSGVQEVAAEHYAEIAKRNADILRERGLGL</sequence>
<gene>
    <name evidence="1" type="ORF">GCM10025867_49220</name>
</gene>
<keyword evidence="1" id="KW-0614">Plasmid</keyword>
<dbReference type="EMBL" id="AP027733">
    <property type="protein sequence ID" value="BDZ52681.1"/>
    <property type="molecule type" value="Genomic_DNA"/>
</dbReference>
<dbReference type="RefSeq" id="WP_286346964.1">
    <property type="nucleotide sequence ID" value="NZ_AP027733.1"/>
</dbReference>
<evidence type="ECO:0000313" key="1">
    <source>
        <dbReference type="EMBL" id="BDZ52681.1"/>
    </source>
</evidence>
<reference evidence="2" key="1">
    <citation type="journal article" date="2019" name="Int. J. Syst. Evol. Microbiol.">
        <title>The Global Catalogue of Microorganisms (GCM) 10K type strain sequencing project: providing services to taxonomists for standard genome sequencing and annotation.</title>
        <authorList>
            <consortium name="The Broad Institute Genomics Platform"/>
            <consortium name="The Broad Institute Genome Sequencing Center for Infectious Disease"/>
            <person name="Wu L."/>
            <person name="Ma J."/>
        </authorList>
    </citation>
    <scope>NUCLEOTIDE SEQUENCE [LARGE SCALE GENOMIC DNA]</scope>
    <source>
        <strain evidence="2">NBRC 108728</strain>
    </source>
</reference>
<organism evidence="1 2">
    <name type="scientific">Frondihabitans sucicola</name>
    <dbReference type="NCBI Taxonomy" id="1268041"/>
    <lineage>
        <taxon>Bacteria</taxon>
        <taxon>Bacillati</taxon>
        <taxon>Actinomycetota</taxon>
        <taxon>Actinomycetes</taxon>
        <taxon>Micrococcales</taxon>
        <taxon>Microbacteriaceae</taxon>
        <taxon>Frondihabitans</taxon>
    </lineage>
</organism>
<name>A0ABM8GW27_9MICO</name>
<keyword evidence="2" id="KW-1185">Reference proteome</keyword>
<geneLocation type="plasmid" evidence="1 2">
    <name>pNBRC108728a</name>
</geneLocation>
<evidence type="ECO:0008006" key="3">
    <source>
        <dbReference type="Google" id="ProtNLM"/>
    </source>
</evidence>
<evidence type="ECO:0000313" key="2">
    <source>
        <dbReference type="Proteomes" id="UP001321486"/>
    </source>
</evidence>
<proteinExistence type="predicted"/>